<dbReference type="SMART" id="SM00360">
    <property type="entry name" value="RRM"/>
    <property type="match status" value="1"/>
</dbReference>
<dbReference type="AlphaFoldDB" id="A0A816RPL0"/>
<dbReference type="InterPro" id="IPR052462">
    <property type="entry name" value="SLIRP/GR-RBP-like"/>
</dbReference>
<accession>A0A816RPL0</accession>
<proteinExistence type="predicted"/>
<evidence type="ECO:0000259" key="3">
    <source>
        <dbReference type="PROSITE" id="PS50102"/>
    </source>
</evidence>
<dbReference type="PANTHER" id="PTHR48027">
    <property type="entry name" value="HETEROGENEOUS NUCLEAR RIBONUCLEOPROTEIN 87F-RELATED"/>
    <property type="match status" value="1"/>
</dbReference>
<evidence type="ECO:0000313" key="4">
    <source>
        <dbReference type="EMBL" id="CAF2076416.1"/>
    </source>
</evidence>
<reference evidence="4" key="1">
    <citation type="submission" date="2021-01" db="EMBL/GenBank/DDBJ databases">
        <authorList>
            <consortium name="Genoscope - CEA"/>
            <person name="William W."/>
        </authorList>
    </citation>
    <scope>NUCLEOTIDE SEQUENCE</scope>
</reference>
<dbReference type="SUPFAM" id="SSF54928">
    <property type="entry name" value="RNA-binding domain, RBD"/>
    <property type="match status" value="1"/>
</dbReference>
<protein>
    <submittedName>
        <fullName evidence="4">(rape) hypothetical protein</fullName>
    </submittedName>
</protein>
<feature type="domain" description="RRM" evidence="3">
    <location>
        <begin position="65"/>
        <end position="128"/>
    </location>
</feature>
<evidence type="ECO:0000256" key="2">
    <source>
        <dbReference type="PROSITE-ProRule" id="PRU00176"/>
    </source>
</evidence>
<dbReference type="InterPro" id="IPR000504">
    <property type="entry name" value="RRM_dom"/>
</dbReference>
<dbReference type="EMBL" id="HG994365">
    <property type="protein sequence ID" value="CAF2076416.1"/>
    <property type="molecule type" value="Genomic_DNA"/>
</dbReference>
<keyword evidence="1 2" id="KW-0694">RNA-binding</keyword>
<gene>
    <name evidence="4" type="ORF">DARMORV10_C01P39810.1</name>
</gene>
<name>A0A816RPL0_BRANA</name>
<dbReference type="PROSITE" id="PS50102">
    <property type="entry name" value="RRM"/>
    <property type="match status" value="1"/>
</dbReference>
<dbReference type="Proteomes" id="UP001295469">
    <property type="component" value="Chromosome C01"/>
</dbReference>
<dbReference type="Gene3D" id="3.30.70.330">
    <property type="match status" value="1"/>
</dbReference>
<dbReference type="InterPro" id="IPR012677">
    <property type="entry name" value="Nucleotide-bd_a/b_plait_sf"/>
</dbReference>
<sequence length="128" mass="14308">MAGNLCLQIFDLSFDLQTNLFRLMIHIMSIWIFRDIYQQMSFCTKLGVLQNRNVPMLASLRYMSTKLFIGGLSPGTDDHSLKDAFSTFNGVTEAKVMTNKVTGRSRGYGFVNFISEDSAKSAISAMDG</sequence>
<dbReference type="Pfam" id="PF00076">
    <property type="entry name" value="RRM_1"/>
    <property type="match status" value="1"/>
</dbReference>
<dbReference type="InterPro" id="IPR035979">
    <property type="entry name" value="RBD_domain_sf"/>
</dbReference>
<organism evidence="4">
    <name type="scientific">Brassica napus</name>
    <name type="common">Rape</name>
    <dbReference type="NCBI Taxonomy" id="3708"/>
    <lineage>
        <taxon>Eukaryota</taxon>
        <taxon>Viridiplantae</taxon>
        <taxon>Streptophyta</taxon>
        <taxon>Embryophyta</taxon>
        <taxon>Tracheophyta</taxon>
        <taxon>Spermatophyta</taxon>
        <taxon>Magnoliopsida</taxon>
        <taxon>eudicotyledons</taxon>
        <taxon>Gunneridae</taxon>
        <taxon>Pentapetalae</taxon>
        <taxon>rosids</taxon>
        <taxon>malvids</taxon>
        <taxon>Brassicales</taxon>
        <taxon>Brassicaceae</taxon>
        <taxon>Brassiceae</taxon>
        <taxon>Brassica</taxon>
    </lineage>
</organism>
<evidence type="ECO:0000256" key="1">
    <source>
        <dbReference type="ARBA" id="ARBA00022884"/>
    </source>
</evidence>
<dbReference type="GO" id="GO:0003723">
    <property type="term" value="F:RNA binding"/>
    <property type="evidence" value="ECO:0007669"/>
    <property type="project" value="UniProtKB-UniRule"/>
</dbReference>